<gene>
    <name evidence="2" type="ORF">EYF80_007438</name>
</gene>
<organism evidence="2 3">
    <name type="scientific">Liparis tanakae</name>
    <name type="common">Tanaka's snailfish</name>
    <dbReference type="NCBI Taxonomy" id="230148"/>
    <lineage>
        <taxon>Eukaryota</taxon>
        <taxon>Metazoa</taxon>
        <taxon>Chordata</taxon>
        <taxon>Craniata</taxon>
        <taxon>Vertebrata</taxon>
        <taxon>Euteleostomi</taxon>
        <taxon>Actinopterygii</taxon>
        <taxon>Neopterygii</taxon>
        <taxon>Teleostei</taxon>
        <taxon>Neoteleostei</taxon>
        <taxon>Acanthomorphata</taxon>
        <taxon>Eupercaria</taxon>
        <taxon>Perciformes</taxon>
        <taxon>Cottioidei</taxon>
        <taxon>Cottales</taxon>
        <taxon>Liparidae</taxon>
        <taxon>Liparis</taxon>
    </lineage>
</organism>
<dbReference type="EMBL" id="SRLO01000040">
    <property type="protein sequence ID" value="TNN82317.1"/>
    <property type="molecule type" value="Genomic_DNA"/>
</dbReference>
<dbReference type="AlphaFoldDB" id="A0A4Z2IX37"/>
<dbReference type="Proteomes" id="UP000314294">
    <property type="component" value="Unassembled WGS sequence"/>
</dbReference>
<feature type="region of interest" description="Disordered" evidence="1">
    <location>
        <begin position="72"/>
        <end position="97"/>
    </location>
</feature>
<comment type="caution">
    <text evidence="2">The sequence shown here is derived from an EMBL/GenBank/DDBJ whole genome shotgun (WGS) entry which is preliminary data.</text>
</comment>
<evidence type="ECO:0000313" key="2">
    <source>
        <dbReference type="EMBL" id="TNN82317.1"/>
    </source>
</evidence>
<reference evidence="2 3" key="1">
    <citation type="submission" date="2019-03" db="EMBL/GenBank/DDBJ databases">
        <title>First draft genome of Liparis tanakae, snailfish: a comprehensive survey of snailfish specific genes.</title>
        <authorList>
            <person name="Kim W."/>
            <person name="Song I."/>
            <person name="Jeong J.-H."/>
            <person name="Kim D."/>
            <person name="Kim S."/>
            <person name="Ryu S."/>
            <person name="Song J.Y."/>
            <person name="Lee S.K."/>
        </authorList>
    </citation>
    <scope>NUCLEOTIDE SEQUENCE [LARGE SCALE GENOMIC DNA]</scope>
    <source>
        <tissue evidence="2">Muscle</tissue>
    </source>
</reference>
<sequence>MEFCKLLVRDMLPSRDMAVFCRLCEVLQGTTAGFQGGTFLGRGQQRQGLGYAATVLDLQLVVLVFEHQVPQSSSSGLVHPGVGAPQQGHKSGDTSELENLQCGNGKAGGVVDEVGSTLLVILIGSLAPSITLGAAAEVSGRIKPKLAAYLDRTLDERYNPCSILISEVDSEPFFPGLLLLLLMVCTCSSTRCGPVRSLLSEGTARDVSSRALVDNAERSGSKAVIFPTRGTSRERFG</sequence>
<accession>A0A4Z2IX37</accession>
<evidence type="ECO:0000256" key="1">
    <source>
        <dbReference type="SAM" id="MobiDB-lite"/>
    </source>
</evidence>
<protein>
    <submittedName>
        <fullName evidence="2">Uncharacterized protein</fullName>
    </submittedName>
</protein>
<evidence type="ECO:0000313" key="3">
    <source>
        <dbReference type="Proteomes" id="UP000314294"/>
    </source>
</evidence>
<keyword evidence="3" id="KW-1185">Reference proteome</keyword>
<name>A0A4Z2IX37_9TELE</name>
<proteinExistence type="predicted"/>